<keyword evidence="2" id="KW-0472">Membrane</keyword>
<keyword evidence="4" id="KW-1185">Reference proteome</keyword>
<feature type="transmembrane region" description="Helical" evidence="2">
    <location>
        <begin position="268"/>
        <end position="289"/>
    </location>
</feature>
<name>A0ABT2J824_9PSEU</name>
<evidence type="ECO:0000256" key="1">
    <source>
        <dbReference type="SAM" id="MobiDB-lite"/>
    </source>
</evidence>
<dbReference type="PANTHER" id="PTHR36832">
    <property type="entry name" value="SLR1174 PROTEIN-RELATED"/>
    <property type="match status" value="1"/>
</dbReference>
<dbReference type="Proteomes" id="UP001156441">
    <property type="component" value="Unassembled WGS sequence"/>
</dbReference>
<gene>
    <name evidence="3" type="ORF">JT362_12830</name>
</gene>
<dbReference type="EMBL" id="JAFFZE010000010">
    <property type="protein sequence ID" value="MCT2584002.1"/>
    <property type="molecule type" value="Genomic_DNA"/>
</dbReference>
<feature type="transmembrane region" description="Helical" evidence="2">
    <location>
        <begin position="215"/>
        <end position="234"/>
    </location>
</feature>
<reference evidence="3 4" key="1">
    <citation type="submission" date="2021-02" db="EMBL/GenBank/DDBJ databases">
        <title>Actinophytocola xerophila sp. nov., isolated from soil of cotton cropping field.</title>
        <authorList>
            <person name="Huang R."/>
            <person name="Chen X."/>
            <person name="Ge X."/>
            <person name="Liu W."/>
        </authorList>
    </citation>
    <scope>NUCLEOTIDE SEQUENCE [LARGE SCALE GENOMIC DNA]</scope>
    <source>
        <strain evidence="3 4">S1-96</strain>
    </source>
</reference>
<dbReference type="PANTHER" id="PTHR36832:SF2">
    <property type="entry name" value="INTEGRAL MEMBRANE PROTEIN"/>
    <property type="match status" value="1"/>
</dbReference>
<dbReference type="InterPro" id="IPR010390">
    <property type="entry name" value="ABC-2_transporter-like"/>
</dbReference>
<keyword evidence="2" id="KW-1133">Transmembrane helix</keyword>
<proteinExistence type="predicted"/>
<feature type="transmembrane region" description="Helical" evidence="2">
    <location>
        <begin position="157"/>
        <end position="175"/>
    </location>
</feature>
<feature type="compositionally biased region" description="Basic and acidic residues" evidence="1">
    <location>
        <begin position="1"/>
        <end position="30"/>
    </location>
</feature>
<feature type="transmembrane region" description="Helical" evidence="2">
    <location>
        <begin position="97"/>
        <end position="116"/>
    </location>
</feature>
<protein>
    <submittedName>
        <fullName evidence="3">ABC-2 family transporter protein</fullName>
    </submittedName>
</protein>
<comment type="caution">
    <text evidence="3">The sequence shown here is derived from an EMBL/GenBank/DDBJ whole genome shotgun (WGS) entry which is preliminary data.</text>
</comment>
<evidence type="ECO:0000313" key="4">
    <source>
        <dbReference type="Proteomes" id="UP001156441"/>
    </source>
</evidence>
<evidence type="ECO:0000256" key="2">
    <source>
        <dbReference type="SAM" id="Phobius"/>
    </source>
</evidence>
<organism evidence="3 4">
    <name type="scientific">Actinophytocola gossypii</name>
    <dbReference type="NCBI Taxonomy" id="2812003"/>
    <lineage>
        <taxon>Bacteria</taxon>
        <taxon>Bacillati</taxon>
        <taxon>Actinomycetota</taxon>
        <taxon>Actinomycetes</taxon>
        <taxon>Pseudonocardiales</taxon>
        <taxon>Pseudonocardiaceae</taxon>
    </lineage>
</organism>
<accession>A0ABT2J824</accession>
<feature type="region of interest" description="Disordered" evidence="1">
    <location>
        <begin position="1"/>
        <end position="34"/>
    </location>
</feature>
<keyword evidence="2" id="KW-0812">Transmembrane</keyword>
<evidence type="ECO:0000313" key="3">
    <source>
        <dbReference type="EMBL" id="MCT2584002.1"/>
    </source>
</evidence>
<dbReference type="Pfam" id="PF06182">
    <property type="entry name" value="ABC2_membrane_6"/>
    <property type="match status" value="1"/>
</dbReference>
<feature type="transmembrane region" description="Helical" evidence="2">
    <location>
        <begin position="181"/>
        <end position="203"/>
    </location>
</feature>
<sequence length="302" mass="32427">MSGDDVHPRVPDHDDRAHDVPLDGPKRTEATRVTGANASRSARVVLAVAGAGFRRYSTYRQATVAGAFTNTVFGFMRCYVLLSVAGVAGEAGGYDRAQLATFVWVGQGLLSVVNFWNQLDLAERVRSGDVVSDLLRPMDLMTTYVATDAGRAAYAMLTRFVVPVGVGMLAFGLYLPANPVAYLAFAVSVAMAVVICSLCRYLVGLTAFWLLDVRGVSMLWMFAAGAGSGLYFPLPLLPDWLVTLLWVATPFPALLQAPLDVLVERGPAGPLLAGQLAWLAVTVVLARIVQRRGLRRLVIQGG</sequence>
<feature type="transmembrane region" description="Helical" evidence="2">
    <location>
        <begin position="64"/>
        <end position="85"/>
    </location>
</feature>